<dbReference type="HAMAP" id="MF_00134_B">
    <property type="entry name" value="IGPS_B"/>
    <property type="match status" value="1"/>
</dbReference>
<comment type="pathway">
    <text evidence="2 9">Amino-acid biosynthesis; L-tryptophan biosynthesis; L-tryptophan from chorismate: step 4/5.</text>
</comment>
<dbReference type="NCBIfam" id="NF001377">
    <property type="entry name" value="PRK00278.2-4"/>
    <property type="match status" value="1"/>
</dbReference>
<dbReference type="PANTHER" id="PTHR22854:SF2">
    <property type="entry name" value="INDOLE-3-GLYCEROL-PHOSPHATE SYNTHASE"/>
    <property type="match status" value="1"/>
</dbReference>
<dbReference type="UniPathway" id="UPA00035">
    <property type="reaction ID" value="UER00043"/>
</dbReference>
<comment type="similarity">
    <text evidence="3 9">Belongs to the TrpC family.</text>
</comment>
<dbReference type="InterPro" id="IPR013798">
    <property type="entry name" value="Indole-3-glycerol_P_synth_dom"/>
</dbReference>
<dbReference type="Gene3D" id="3.20.20.70">
    <property type="entry name" value="Aldolase class I"/>
    <property type="match status" value="1"/>
</dbReference>
<evidence type="ECO:0000256" key="4">
    <source>
        <dbReference type="ARBA" id="ARBA00022605"/>
    </source>
</evidence>
<dbReference type="AlphaFoldDB" id="A0A0S2W4D6"/>
<evidence type="ECO:0000256" key="8">
    <source>
        <dbReference type="ARBA" id="ARBA00023239"/>
    </source>
</evidence>
<dbReference type="InterPro" id="IPR011060">
    <property type="entry name" value="RibuloseP-bd_barrel"/>
</dbReference>
<keyword evidence="7 9" id="KW-0057">Aromatic amino acid biosynthesis</keyword>
<dbReference type="PATRIC" id="fig|1297617.4.peg.1821"/>
<dbReference type="eggNOG" id="COG0134">
    <property type="taxonomic scope" value="Bacteria"/>
</dbReference>
<keyword evidence="12" id="KW-1185">Reference proteome</keyword>
<dbReference type="RefSeq" id="WP_058117780.1">
    <property type="nucleotide sequence ID" value="NZ_CP011307.1"/>
</dbReference>
<evidence type="ECO:0000256" key="2">
    <source>
        <dbReference type="ARBA" id="ARBA00004696"/>
    </source>
</evidence>
<dbReference type="EMBL" id="CP011307">
    <property type="protein sequence ID" value="ALP94163.1"/>
    <property type="molecule type" value="Genomic_DNA"/>
</dbReference>
<evidence type="ECO:0000313" key="12">
    <source>
        <dbReference type="Proteomes" id="UP000064844"/>
    </source>
</evidence>
<dbReference type="GO" id="GO:0004640">
    <property type="term" value="F:phosphoribosylanthranilate isomerase activity"/>
    <property type="evidence" value="ECO:0007669"/>
    <property type="project" value="TreeGrafter"/>
</dbReference>
<evidence type="ECO:0000256" key="3">
    <source>
        <dbReference type="ARBA" id="ARBA00008737"/>
    </source>
</evidence>
<dbReference type="STRING" id="1297617.IB211_01772"/>
<sequence length="264" mass="28774">MSETILETIAAHTRRRVAAEQAELPLAALAHMCELRGPVQGHRFLEALRKPAMSFICEVKKASPSKGVIDPDFPYLEIARDYEKAGADCISCLTEPRWFLGSDQIFQEIRRSVSLPMLRKDFIIEEYQLYQAKAIGADGVLLICALLDTRTIARYLERCGMLGLTALVEAHNAEEIGSAVSAGAEIIGVNNRNLKDFTVDFANAARLRDLIPPEVVYVAESGVTGPEDVASLLAIGADAVLIGEALMRSPDKESMLAAMKEAAK</sequence>
<evidence type="ECO:0000259" key="10">
    <source>
        <dbReference type="Pfam" id="PF00218"/>
    </source>
</evidence>
<dbReference type="FunFam" id="3.20.20.70:FF:000024">
    <property type="entry name" value="Indole-3-glycerol phosphate synthase"/>
    <property type="match status" value="1"/>
</dbReference>
<evidence type="ECO:0000256" key="6">
    <source>
        <dbReference type="ARBA" id="ARBA00022822"/>
    </source>
</evidence>
<evidence type="ECO:0000313" key="11">
    <source>
        <dbReference type="EMBL" id="ALP94163.1"/>
    </source>
</evidence>
<keyword evidence="5 9" id="KW-0210">Decarboxylase</keyword>
<reference evidence="12" key="2">
    <citation type="submission" date="2015-04" db="EMBL/GenBank/DDBJ databases">
        <title>A butyrogenic pathway from the amino acid lysine in a human gut commensal.</title>
        <authorList>
            <person name="de Vos W.M."/>
            <person name="Bui N.T.P."/>
            <person name="Plugge C.M."/>
            <person name="Ritari J."/>
        </authorList>
    </citation>
    <scope>NUCLEOTIDE SEQUENCE [LARGE SCALE GENOMIC DNA]</scope>
    <source>
        <strain evidence="12">AF211</strain>
    </source>
</reference>
<keyword evidence="6 9" id="KW-0822">Tryptophan biosynthesis</keyword>
<dbReference type="InterPro" id="IPR001468">
    <property type="entry name" value="Indole-3-GlycerolPSynthase_CS"/>
</dbReference>
<evidence type="ECO:0000256" key="9">
    <source>
        <dbReference type="HAMAP-Rule" id="MF_00134"/>
    </source>
</evidence>
<evidence type="ECO:0000256" key="1">
    <source>
        <dbReference type="ARBA" id="ARBA00001633"/>
    </source>
</evidence>
<comment type="catalytic activity">
    <reaction evidence="1 9">
        <text>1-(2-carboxyphenylamino)-1-deoxy-D-ribulose 5-phosphate + H(+) = (1S,2R)-1-C-(indol-3-yl)glycerol 3-phosphate + CO2 + H2O</text>
        <dbReference type="Rhea" id="RHEA:23476"/>
        <dbReference type="ChEBI" id="CHEBI:15377"/>
        <dbReference type="ChEBI" id="CHEBI:15378"/>
        <dbReference type="ChEBI" id="CHEBI:16526"/>
        <dbReference type="ChEBI" id="CHEBI:58613"/>
        <dbReference type="ChEBI" id="CHEBI:58866"/>
        <dbReference type="EC" id="4.1.1.48"/>
    </reaction>
</comment>
<organism evidence="11 12">
    <name type="scientific">Intestinimonas butyriciproducens</name>
    <dbReference type="NCBI Taxonomy" id="1297617"/>
    <lineage>
        <taxon>Bacteria</taxon>
        <taxon>Bacillati</taxon>
        <taxon>Bacillota</taxon>
        <taxon>Clostridia</taxon>
        <taxon>Eubacteriales</taxon>
        <taxon>Intestinimonas</taxon>
    </lineage>
</organism>
<dbReference type="InterPro" id="IPR045186">
    <property type="entry name" value="Indole-3-glycerol_P_synth"/>
</dbReference>
<gene>
    <name evidence="9" type="primary">trpC</name>
    <name evidence="11" type="ORF">IB211_01772</name>
</gene>
<dbReference type="InterPro" id="IPR013785">
    <property type="entry name" value="Aldolase_TIM"/>
</dbReference>
<dbReference type="PROSITE" id="PS00614">
    <property type="entry name" value="IGPS"/>
    <property type="match status" value="1"/>
</dbReference>
<evidence type="ECO:0000256" key="5">
    <source>
        <dbReference type="ARBA" id="ARBA00022793"/>
    </source>
</evidence>
<name>A0A0S2W4D6_9FIRM</name>
<reference evidence="11 12" key="1">
    <citation type="journal article" date="2015" name="Nat. Commun.">
        <title>Production of butyrate from lysine and the Amadori product fructoselysine by a human gut commensal.</title>
        <authorList>
            <person name="Bui T.P."/>
            <person name="Ritari J."/>
            <person name="Boeren S."/>
            <person name="de Waard P."/>
            <person name="Plugge C.M."/>
            <person name="de Vos W.M."/>
        </authorList>
    </citation>
    <scope>NUCLEOTIDE SEQUENCE [LARGE SCALE GENOMIC DNA]</scope>
    <source>
        <strain evidence="11 12">AF211</strain>
    </source>
</reference>
<dbReference type="CDD" id="cd00331">
    <property type="entry name" value="IGPS"/>
    <property type="match status" value="1"/>
</dbReference>
<dbReference type="GO" id="GO:0000162">
    <property type="term" value="P:L-tryptophan biosynthetic process"/>
    <property type="evidence" value="ECO:0007669"/>
    <property type="project" value="UniProtKB-UniRule"/>
</dbReference>
<accession>A0A0S2W4D6</accession>
<evidence type="ECO:0000256" key="7">
    <source>
        <dbReference type="ARBA" id="ARBA00023141"/>
    </source>
</evidence>
<dbReference type="SUPFAM" id="SSF51366">
    <property type="entry name" value="Ribulose-phoshate binding barrel"/>
    <property type="match status" value="1"/>
</dbReference>
<dbReference type="KEGG" id="ibu:IB211_01772"/>
<dbReference type="EC" id="4.1.1.48" evidence="9"/>
<keyword evidence="8 9" id="KW-0456">Lyase</keyword>
<proteinExistence type="inferred from homology"/>
<dbReference type="GO" id="GO:0004425">
    <property type="term" value="F:indole-3-glycerol-phosphate synthase activity"/>
    <property type="evidence" value="ECO:0007669"/>
    <property type="project" value="UniProtKB-UniRule"/>
</dbReference>
<dbReference type="PANTHER" id="PTHR22854">
    <property type="entry name" value="TRYPTOPHAN BIOSYNTHESIS PROTEIN"/>
    <property type="match status" value="1"/>
</dbReference>
<protein>
    <recommendedName>
        <fullName evidence="9">Indole-3-glycerol phosphate synthase</fullName>
        <shortName evidence="9">IGPS</shortName>
        <ecNumber evidence="9">4.1.1.48</ecNumber>
    </recommendedName>
</protein>
<dbReference type="Pfam" id="PF00218">
    <property type="entry name" value="IGPS"/>
    <property type="match status" value="1"/>
</dbReference>
<keyword evidence="4 9" id="KW-0028">Amino-acid biosynthesis</keyword>
<feature type="domain" description="Indole-3-glycerol phosphate synthase" evidence="10">
    <location>
        <begin position="6"/>
        <end position="256"/>
    </location>
</feature>
<dbReference type="Proteomes" id="UP000064844">
    <property type="component" value="Chromosome"/>
</dbReference>